<dbReference type="InterPro" id="IPR043993">
    <property type="entry name" value="T4SS_pilin"/>
</dbReference>
<sequence length="107" mass="11589">MKLAQAIPTYTDPSGNAPAQLSDFEAVFGNLLYYVLAFAGVVIFIMFLMGGFKWLTSAGNPKNVESARNTLTYAVVGLLVIVLSYIILVIIRSITGAQVTNFRVTIP</sequence>
<feature type="transmembrane region" description="Helical" evidence="1">
    <location>
        <begin position="71"/>
        <end position="91"/>
    </location>
</feature>
<evidence type="ECO:0000256" key="1">
    <source>
        <dbReference type="SAM" id="Phobius"/>
    </source>
</evidence>
<organism evidence="2 3">
    <name type="scientific">Candidatus Woesebacteria bacterium GWA1_41_8</name>
    <dbReference type="NCBI Taxonomy" id="1802471"/>
    <lineage>
        <taxon>Bacteria</taxon>
        <taxon>Candidatus Woeseibacteriota</taxon>
    </lineage>
</organism>
<proteinExistence type="predicted"/>
<dbReference type="Pfam" id="PF18895">
    <property type="entry name" value="T4SS_pilin"/>
    <property type="match status" value="1"/>
</dbReference>
<keyword evidence="1" id="KW-0812">Transmembrane</keyword>
<dbReference type="AlphaFoldDB" id="A0A1F7WG87"/>
<reference evidence="2 3" key="1">
    <citation type="journal article" date="2016" name="Nat. Commun.">
        <title>Thousands of microbial genomes shed light on interconnected biogeochemical processes in an aquifer system.</title>
        <authorList>
            <person name="Anantharaman K."/>
            <person name="Brown C.T."/>
            <person name="Hug L.A."/>
            <person name="Sharon I."/>
            <person name="Castelle C.J."/>
            <person name="Probst A.J."/>
            <person name="Thomas B.C."/>
            <person name="Singh A."/>
            <person name="Wilkins M.J."/>
            <person name="Karaoz U."/>
            <person name="Brodie E.L."/>
            <person name="Williams K.H."/>
            <person name="Hubbard S.S."/>
            <person name="Banfield J.F."/>
        </authorList>
    </citation>
    <scope>NUCLEOTIDE SEQUENCE [LARGE SCALE GENOMIC DNA]</scope>
</reference>
<gene>
    <name evidence="2" type="ORF">A2115_03835</name>
</gene>
<name>A0A1F7WG87_9BACT</name>
<comment type="caution">
    <text evidence="2">The sequence shown here is derived from an EMBL/GenBank/DDBJ whole genome shotgun (WGS) entry which is preliminary data.</text>
</comment>
<evidence type="ECO:0000313" key="3">
    <source>
        <dbReference type="Proteomes" id="UP000176198"/>
    </source>
</evidence>
<evidence type="ECO:0000313" key="2">
    <source>
        <dbReference type="EMBL" id="OGM01823.1"/>
    </source>
</evidence>
<dbReference type="EMBL" id="MGFJ01000038">
    <property type="protein sequence ID" value="OGM01823.1"/>
    <property type="molecule type" value="Genomic_DNA"/>
</dbReference>
<feature type="transmembrane region" description="Helical" evidence="1">
    <location>
        <begin position="31"/>
        <end position="50"/>
    </location>
</feature>
<keyword evidence="1" id="KW-1133">Transmembrane helix</keyword>
<keyword evidence="1" id="KW-0472">Membrane</keyword>
<dbReference type="STRING" id="1802471.A2115_03835"/>
<dbReference type="Proteomes" id="UP000176198">
    <property type="component" value="Unassembled WGS sequence"/>
</dbReference>
<protein>
    <submittedName>
        <fullName evidence="2">Uncharacterized protein</fullName>
    </submittedName>
</protein>
<accession>A0A1F7WG87</accession>